<dbReference type="STRING" id="283909.N1PB93"/>
<feature type="transmembrane region" description="Helical" evidence="10">
    <location>
        <begin position="113"/>
        <end position="133"/>
    </location>
</feature>
<proteinExistence type="inferred from homology"/>
<organism evidence="12">
    <name type="scientific">Capitella teleta</name>
    <name type="common">Polychaete worm</name>
    <dbReference type="NCBI Taxonomy" id="283909"/>
    <lineage>
        <taxon>Eukaryota</taxon>
        <taxon>Metazoa</taxon>
        <taxon>Spiralia</taxon>
        <taxon>Lophotrochozoa</taxon>
        <taxon>Annelida</taxon>
        <taxon>Polychaeta</taxon>
        <taxon>Sedentaria</taxon>
        <taxon>Scolecida</taxon>
        <taxon>Capitellidae</taxon>
        <taxon>Capitella</taxon>
    </lineage>
</organism>
<dbReference type="PROSITE" id="PS50262">
    <property type="entry name" value="G_PROTEIN_RECEP_F1_2"/>
    <property type="match status" value="1"/>
</dbReference>
<evidence type="ECO:0000256" key="7">
    <source>
        <dbReference type="ARBA" id="ARBA00023224"/>
    </source>
</evidence>
<feature type="transmembrane region" description="Helical" evidence="10">
    <location>
        <begin position="205"/>
        <end position="225"/>
    </location>
</feature>
<dbReference type="AlphaFoldDB" id="N1PB93"/>
<dbReference type="GO" id="GO:0004930">
    <property type="term" value="F:G protein-coupled receptor activity"/>
    <property type="evidence" value="ECO:0007669"/>
    <property type="project" value="UniProtKB-KW"/>
</dbReference>
<dbReference type="PANTHER" id="PTHR24243:SF230">
    <property type="entry name" value="G-PROTEIN COUPLED RECEPTORS FAMILY 1 PROFILE DOMAIN-CONTAINING PROTEIN"/>
    <property type="match status" value="1"/>
</dbReference>
<dbReference type="SUPFAM" id="SSF81321">
    <property type="entry name" value="Family A G protein-coupled receptor-like"/>
    <property type="match status" value="1"/>
</dbReference>
<feature type="transmembrane region" description="Helical" evidence="10">
    <location>
        <begin position="288"/>
        <end position="310"/>
    </location>
</feature>
<dbReference type="OrthoDB" id="9990906at2759"/>
<reference evidence="14" key="1">
    <citation type="submission" date="2012-12" db="EMBL/GenBank/DDBJ databases">
        <authorList>
            <person name="Hellsten U."/>
            <person name="Grimwood J."/>
            <person name="Chapman J.A."/>
            <person name="Shapiro H."/>
            <person name="Aerts A."/>
            <person name="Otillar R.P."/>
            <person name="Terry A.Y."/>
            <person name="Boore J.L."/>
            <person name="Simakov O."/>
            <person name="Marletaz F."/>
            <person name="Cho S.-J."/>
            <person name="Edsinger-Gonzales E."/>
            <person name="Havlak P."/>
            <person name="Kuo D.-H."/>
            <person name="Larsson T."/>
            <person name="Lv J."/>
            <person name="Arendt D."/>
            <person name="Savage R."/>
            <person name="Osoegawa K."/>
            <person name="de Jong P."/>
            <person name="Lindberg D.R."/>
            <person name="Seaver E.C."/>
            <person name="Weisblat D.A."/>
            <person name="Putnam N.H."/>
            <person name="Grigoriev I.V."/>
            <person name="Rokhsar D.S."/>
        </authorList>
    </citation>
    <scope>NUCLEOTIDE SEQUENCE</scope>
    <source>
        <strain evidence="14">I ESC-2004</strain>
    </source>
</reference>
<evidence type="ECO:0000256" key="2">
    <source>
        <dbReference type="ARBA" id="ARBA00022692"/>
    </source>
</evidence>
<evidence type="ECO:0000313" key="12">
    <source>
        <dbReference type="EMBL" id="ELU18805.1"/>
    </source>
</evidence>
<evidence type="ECO:0000256" key="3">
    <source>
        <dbReference type="ARBA" id="ARBA00022989"/>
    </source>
</evidence>
<feature type="region of interest" description="Disordered" evidence="9">
    <location>
        <begin position="1"/>
        <end position="21"/>
    </location>
</feature>
<evidence type="ECO:0000256" key="8">
    <source>
        <dbReference type="RuleBase" id="RU000688"/>
    </source>
</evidence>
<keyword evidence="14" id="KW-1185">Reference proteome</keyword>
<dbReference type="EMBL" id="KB291798">
    <property type="protein sequence ID" value="ELU18805.1"/>
    <property type="molecule type" value="Genomic_DNA"/>
</dbReference>
<dbReference type="Pfam" id="PF00001">
    <property type="entry name" value="7tm_1"/>
    <property type="match status" value="1"/>
</dbReference>
<protein>
    <recommendedName>
        <fullName evidence="11">G-protein coupled receptors family 1 profile domain-containing protein</fullName>
    </recommendedName>
</protein>
<dbReference type="OMA" id="AWQRWYT"/>
<dbReference type="GO" id="GO:0005886">
    <property type="term" value="C:plasma membrane"/>
    <property type="evidence" value="ECO:0007669"/>
    <property type="project" value="TreeGrafter"/>
</dbReference>
<dbReference type="InterPro" id="IPR017452">
    <property type="entry name" value="GPCR_Rhodpsn_7TM"/>
</dbReference>
<name>N1PB93_CAPTE</name>
<feature type="region of interest" description="Disordered" evidence="9">
    <location>
        <begin position="367"/>
        <end position="389"/>
    </location>
</feature>
<dbReference type="InterPro" id="IPR000276">
    <property type="entry name" value="GPCR_Rhodpsn"/>
</dbReference>
<gene>
    <name evidence="12" type="ORF">CAPTEDRAFT_210273</name>
</gene>
<keyword evidence="3 10" id="KW-1133">Transmembrane helix</keyword>
<comment type="subcellular location">
    <subcellularLocation>
        <location evidence="1">Membrane</location>
        <topology evidence="1">Multi-pass membrane protein</topology>
    </subcellularLocation>
</comment>
<evidence type="ECO:0000259" key="11">
    <source>
        <dbReference type="PROSITE" id="PS50262"/>
    </source>
</evidence>
<dbReference type="PANTHER" id="PTHR24243">
    <property type="entry name" value="G-PROTEIN COUPLED RECEPTOR"/>
    <property type="match status" value="1"/>
</dbReference>
<keyword evidence="7 8" id="KW-0807">Transducer</keyword>
<dbReference type="HOGENOM" id="CLU_009579_24_0_1"/>
<feature type="transmembrane region" description="Helical" evidence="10">
    <location>
        <begin position="154"/>
        <end position="174"/>
    </location>
</feature>
<sequence>MAAIESSVSPSGWNTSTPFPEQDNSSVDWGVDAGIKVQLIVSPFLVVIGTTGNTLSFLVLLRRRMRATAMYNFLLVLAVADTCVLWFSCLRSWVRTLTGFEVLHVSATSCKLLTFLFLTSTYLSSWLIVLLTLDRFLAIWFPLEIQSKWSICQARLAAVALIILASLTNLHVFWTFGIYELSNGKACTFDHNNVFMDQGFEYLKLMLYCFIPFVIVLTVNVLIIFKIHQKRPHQKASWMSSSSSSCPESRSPHERISYLLMTVSITWLVLMLPYSLIGFVEVIHDSVILRIACFMLLYANHSINFFLYCLTGRKFRNELRAMMNGVCCCCSEQRRSSRRDSARSSARTEMVTEAIALKALRQHDVMHDSACSSKNSTPPKSRTASVNML</sequence>
<reference evidence="13" key="3">
    <citation type="submission" date="2015-06" db="UniProtKB">
        <authorList>
            <consortium name="EnsemblMetazoa"/>
        </authorList>
    </citation>
    <scope>IDENTIFICATION</scope>
</reference>
<evidence type="ECO:0000256" key="9">
    <source>
        <dbReference type="SAM" id="MobiDB-lite"/>
    </source>
</evidence>
<evidence type="ECO:0000256" key="1">
    <source>
        <dbReference type="ARBA" id="ARBA00004141"/>
    </source>
</evidence>
<feature type="transmembrane region" description="Helical" evidence="10">
    <location>
        <begin position="73"/>
        <end position="93"/>
    </location>
</feature>
<feature type="transmembrane region" description="Helical" evidence="10">
    <location>
        <begin position="258"/>
        <end position="276"/>
    </location>
</feature>
<feature type="transmembrane region" description="Helical" evidence="10">
    <location>
        <begin position="39"/>
        <end position="61"/>
    </location>
</feature>
<evidence type="ECO:0000256" key="5">
    <source>
        <dbReference type="ARBA" id="ARBA00023136"/>
    </source>
</evidence>
<dbReference type="Proteomes" id="UP000014760">
    <property type="component" value="Unassembled WGS sequence"/>
</dbReference>
<dbReference type="PROSITE" id="PS00237">
    <property type="entry name" value="G_PROTEIN_RECEP_F1_1"/>
    <property type="match status" value="1"/>
</dbReference>
<accession>N1PB93</accession>
<evidence type="ECO:0000256" key="4">
    <source>
        <dbReference type="ARBA" id="ARBA00023040"/>
    </source>
</evidence>
<keyword evidence="5 10" id="KW-0472">Membrane</keyword>
<evidence type="ECO:0000313" key="14">
    <source>
        <dbReference type="Proteomes" id="UP000014760"/>
    </source>
</evidence>
<dbReference type="CDD" id="cd14978">
    <property type="entry name" value="7tmA_FMRFamide_R-like"/>
    <property type="match status" value="1"/>
</dbReference>
<keyword evidence="6 8" id="KW-0675">Receptor</keyword>
<reference evidence="12 14" key="2">
    <citation type="journal article" date="2013" name="Nature">
        <title>Insights into bilaterian evolution from three spiralian genomes.</title>
        <authorList>
            <person name="Simakov O."/>
            <person name="Marletaz F."/>
            <person name="Cho S.J."/>
            <person name="Edsinger-Gonzales E."/>
            <person name="Havlak P."/>
            <person name="Hellsten U."/>
            <person name="Kuo D.H."/>
            <person name="Larsson T."/>
            <person name="Lv J."/>
            <person name="Arendt D."/>
            <person name="Savage R."/>
            <person name="Osoegawa K."/>
            <person name="de Jong P."/>
            <person name="Grimwood J."/>
            <person name="Chapman J.A."/>
            <person name="Shapiro H."/>
            <person name="Aerts A."/>
            <person name="Otillar R.P."/>
            <person name="Terry A.Y."/>
            <person name="Boore J.L."/>
            <person name="Grigoriev I.V."/>
            <person name="Lindberg D.R."/>
            <person name="Seaver E.C."/>
            <person name="Weisblat D.A."/>
            <person name="Putnam N.H."/>
            <person name="Rokhsar D.S."/>
        </authorList>
    </citation>
    <scope>NUCLEOTIDE SEQUENCE</scope>
    <source>
        <strain evidence="12 14">I ESC-2004</strain>
    </source>
</reference>
<dbReference type="Gene3D" id="1.20.1070.10">
    <property type="entry name" value="Rhodopsin 7-helix transmembrane proteins"/>
    <property type="match status" value="1"/>
</dbReference>
<dbReference type="EnsemblMetazoa" id="CapteT210273">
    <property type="protein sequence ID" value="CapteP210273"/>
    <property type="gene ID" value="CapteG210273"/>
</dbReference>
<comment type="similarity">
    <text evidence="8">Belongs to the G-protein coupled receptor 1 family.</text>
</comment>
<evidence type="ECO:0000256" key="10">
    <source>
        <dbReference type="SAM" id="Phobius"/>
    </source>
</evidence>
<dbReference type="PRINTS" id="PR00237">
    <property type="entry name" value="GPCRRHODOPSN"/>
</dbReference>
<evidence type="ECO:0000313" key="13">
    <source>
        <dbReference type="EnsemblMetazoa" id="CapteP210273"/>
    </source>
</evidence>
<dbReference type="EMBL" id="AMQN01000013">
    <property type="status" value="NOT_ANNOTATED_CDS"/>
    <property type="molecule type" value="Genomic_DNA"/>
</dbReference>
<feature type="domain" description="G-protein coupled receptors family 1 profile" evidence="11">
    <location>
        <begin position="52"/>
        <end position="308"/>
    </location>
</feature>
<feature type="compositionally biased region" description="Polar residues" evidence="9">
    <location>
        <begin position="370"/>
        <end position="389"/>
    </location>
</feature>
<evidence type="ECO:0000256" key="6">
    <source>
        <dbReference type="ARBA" id="ARBA00023170"/>
    </source>
</evidence>
<keyword evidence="4 8" id="KW-0297">G-protein coupled receptor</keyword>
<keyword evidence="2 8" id="KW-0812">Transmembrane</keyword>